<evidence type="ECO:0000313" key="3">
    <source>
        <dbReference type="Proteomes" id="UP000010798"/>
    </source>
</evidence>
<dbReference type="InterPro" id="IPR011335">
    <property type="entry name" value="Restrct_endonuc-II-like"/>
</dbReference>
<dbReference type="SUPFAM" id="SSF52980">
    <property type="entry name" value="Restriction endonuclease-like"/>
    <property type="match status" value="1"/>
</dbReference>
<evidence type="ECO:0000259" key="1">
    <source>
        <dbReference type="Pfam" id="PF05685"/>
    </source>
</evidence>
<dbReference type="KEGG" id="saci:Sinac_0487"/>
<dbReference type="HOGENOM" id="CLU_076312_3_2_0"/>
<accession>L0D6R9</accession>
<dbReference type="Gene3D" id="3.90.1570.10">
    <property type="entry name" value="tt1808, chain A"/>
    <property type="match status" value="1"/>
</dbReference>
<dbReference type="CDD" id="cd06260">
    <property type="entry name" value="DUF820-like"/>
    <property type="match status" value="1"/>
</dbReference>
<dbReference type="PANTHER" id="PTHR34107">
    <property type="entry name" value="SLL0198 PROTEIN-RELATED"/>
    <property type="match status" value="1"/>
</dbReference>
<name>L0D6R9_SINAD</name>
<dbReference type="InterPro" id="IPR008538">
    <property type="entry name" value="Uma2"/>
</dbReference>
<organism evidence="2 3">
    <name type="scientific">Singulisphaera acidiphila (strain ATCC BAA-1392 / DSM 18658 / VKM B-2454 / MOB10)</name>
    <dbReference type="NCBI Taxonomy" id="886293"/>
    <lineage>
        <taxon>Bacteria</taxon>
        <taxon>Pseudomonadati</taxon>
        <taxon>Planctomycetota</taxon>
        <taxon>Planctomycetia</taxon>
        <taxon>Isosphaerales</taxon>
        <taxon>Isosphaeraceae</taxon>
        <taxon>Singulisphaera</taxon>
    </lineage>
</organism>
<protein>
    <recommendedName>
        <fullName evidence="1">Putative restriction endonuclease domain-containing protein</fullName>
    </recommendedName>
</protein>
<gene>
    <name evidence="2" type="ordered locus">Sinac_0487</name>
</gene>
<dbReference type="AlphaFoldDB" id="L0D6R9"/>
<dbReference type="InterPro" id="IPR012296">
    <property type="entry name" value="Nuclease_put_TT1808"/>
</dbReference>
<dbReference type="STRING" id="886293.Sinac_0487"/>
<proteinExistence type="predicted"/>
<dbReference type="Proteomes" id="UP000010798">
    <property type="component" value="Chromosome"/>
</dbReference>
<sequence>MATLTTRSGAEWTVADLFERFGPIPFRRIRQFPAPGTGTEKDVIDLRDRERRLFELVDGVLVEKAVGVQESYLAILIAALLGEFAARGDLGMVLGADGMARLVPGLVRIPDVSFISWDRLPGRQVPLAPILEVAPDLAVEVLSPSNTSQEMERKLLEYFEAGVRLVWYVDPAPRTVRVFTAPGQCLVLGEDQAIDGHPVLPGLSIPIRPLFERLGQKPTA</sequence>
<dbReference type="Pfam" id="PF05685">
    <property type="entry name" value="Uma2"/>
    <property type="match status" value="1"/>
</dbReference>
<dbReference type="OrthoDB" id="1807117at2"/>
<feature type="domain" description="Putative restriction endonuclease" evidence="1">
    <location>
        <begin position="48"/>
        <end position="207"/>
    </location>
</feature>
<reference evidence="2 3" key="1">
    <citation type="submission" date="2012-02" db="EMBL/GenBank/DDBJ databases">
        <title>Complete sequence of chromosome of Singulisphaera acidiphila DSM 18658.</title>
        <authorList>
            <consortium name="US DOE Joint Genome Institute (JGI-PGF)"/>
            <person name="Lucas S."/>
            <person name="Copeland A."/>
            <person name="Lapidus A."/>
            <person name="Glavina del Rio T."/>
            <person name="Dalin E."/>
            <person name="Tice H."/>
            <person name="Bruce D."/>
            <person name="Goodwin L."/>
            <person name="Pitluck S."/>
            <person name="Peters L."/>
            <person name="Ovchinnikova G."/>
            <person name="Chertkov O."/>
            <person name="Kyrpides N."/>
            <person name="Mavromatis K."/>
            <person name="Ivanova N."/>
            <person name="Brettin T."/>
            <person name="Detter J.C."/>
            <person name="Han C."/>
            <person name="Larimer F."/>
            <person name="Land M."/>
            <person name="Hauser L."/>
            <person name="Markowitz V."/>
            <person name="Cheng J.-F."/>
            <person name="Hugenholtz P."/>
            <person name="Woyke T."/>
            <person name="Wu D."/>
            <person name="Tindall B."/>
            <person name="Pomrenke H."/>
            <person name="Brambilla E."/>
            <person name="Klenk H.-P."/>
            <person name="Eisen J.A."/>
        </authorList>
    </citation>
    <scope>NUCLEOTIDE SEQUENCE [LARGE SCALE GENOMIC DNA]</scope>
    <source>
        <strain evidence="3">ATCC BAA-1392 / DSM 18658 / VKM B-2454 / MOB10</strain>
    </source>
</reference>
<dbReference type="PANTHER" id="PTHR34107:SF1">
    <property type="entry name" value="SLL0198 PROTEIN"/>
    <property type="match status" value="1"/>
</dbReference>
<dbReference type="eggNOG" id="COG4636">
    <property type="taxonomic scope" value="Bacteria"/>
</dbReference>
<dbReference type="RefSeq" id="WP_015244107.1">
    <property type="nucleotide sequence ID" value="NC_019892.1"/>
</dbReference>
<dbReference type="EMBL" id="CP003364">
    <property type="protein sequence ID" value="AGA24922.1"/>
    <property type="molecule type" value="Genomic_DNA"/>
</dbReference>
<keyword evidence="3" id="KW-1185">Reference proteome</keyword>
<evidence type="ECO:0000313" key="2">
    <source>
        <dbReference type="EMBL" id="AGA24922.1"/>
    </source>
</evidence>